<sequence length="224" mass="24572">MIPFIYVCNVASLVFLYPIFPPSNSELPNLFLSIPNLGESSESAAEMAQNYGFLVCILVMVMDAVAGILGIRAEKAQNRVVLQSVSVWVYECSRKPRDDAFSQGLAGTILLGLAHAIAKVLGRCICIRSKQHFQESSANKRLGLHFMILSWITLAIGFSMLMAGTVDNSNWKNSCEISSRGLFLAGGIVCFFHGLCTVAYYVSATAAKREEQRKRNENVSSPHV</sequence>
<dbReference type="AlphaFoldDB" id="A0A6J1CGZ6"/>
<keyword evidence="2 7" id="KW-0812">Transmembrane</keyword>
<keyword evidence="8" id="KW-1185">Reference proteome</keyword>
<keyword evidence="4 7" id="KW-1133">Transmembrane helix</keyword>
<dbReference type="PANTHER" id="PTHR31769">
    <property type="entry name" value="OS07G0462200 PROTEIN-RELATED"/>
    <property type="match status" value="1"/>
</dbReference>
<evidence type="ECO:0000256" key="7">
    <source>
        <dbReference type="SAM" id="Phobius"/>
    </source>
</evidence>
<evidence type="ECO:0000256" key="1">
    <source>
        <dbReference type="ARBA" id="ARBA00004127"/>
    </source>
</evidence>
<dbReference type="KEGG" id="mcha:111010766"/>
<evidence type="ECO:0000256" key="6">
    <source>
        <dbReference type="ARBA" id="ARBA00029467"/>
    </source>
</evidence>
<dbReference type="GO" id="GO:0012505">
    <property type="term" value="C:endomembrane system"/>
    <property type="evidence" value="ECO:0007669"/>
    <property type="project" value="UniProtKB-SubCell"/>
</dbReference>
<dbReference type="InterPro" id="IPR052222">
    <property type="entry name" value="DESIGUAL"/>
</dbReference>
<accession>A0A6J1CGZ6</accession>
<evidence type="ECO:0000256" key="5">
    <source>
        <dbReference type="ARBA" id="ARBA00023136"/>
    </source>
</evidence>
<evidence type="ECO:0000313" key="8">
    <source>
        <dbReference type="Proteomes" id="UP000504603"/>
    </source>
</evidence>
<name>A0A6J1CGZ6_MOMCH</name>
<reference evidence="9" key="1">
    <citation type="submission" date="2025-08" db="UniProtKB">
        <authorList>
            <consortium name="RefSeq"/>
        </authorList>
    </citation>
    <scope>IDENTIFICATION</scope>
    <source>
        <strain evidence="9">OHB3-1</strain>
    </source>
</reference>
<dbReference type="InterPro" id="IPR009606">
    <property type="entry name" value="DEAL/Modifying_wall_lignin1/2"/>
</dbReference>
<evidence type="ECO:0000256" key="2">
    <source>
        <dbReference type="ARBA" id="ARBA00022692"/>
    </source>
</evidence>
<keyword evidence="5 7" id="KW-0472">Membrane</keyword>
<feature type="transmembrane region" description="Helical" evidence="7">
    <location>
        <begin position="51"/>
        <end position="71"/>
    </location>
</feature>
<keyword evidence="3" id="KW-0732">Signal</keyword>
<protein>
    <submittedName>
        <fullName evidence="9">Uncharacterized protein LOC111010766</fullName>
    </submittedName>
</protein>
<dbReference type="Pfam" id="PF06749">
    <property type="entry name" value="DUF1218"/>
    <property type="match status" value="1"/>
</dbReference>
<comment type="subcellular location">
    <subcellularLocation>
        <location evidence="1">Endomembrane system</location>
        <topology evidence="1">Multi-pass membrane protein</topology>
    </subcellularLocation>
</comment>
<organism evidence="8 9">
    <name type="scientific">Momordica charantia</name>
    <name type="common">Bitter gourd</name>
    <name type="synonym">Balsam pear</name>
    <dbReference type="NCBI Taxonomy" id="3673"/>
    <lineage>
        <taxon>Eukaryota</taxon>
        <taxon>Viridiplantae</taxon>
        <taxon>Streptophyta</taxon>
        <taxon>Embryophyta</taxon>
        <taxon>Tracheophyta</taxon>
        <taxon>Spermatophyta</taxon>
        <taxon>Magnoliopsida</taxon>
        <taxon>eudicotyledons</taxon>
        <taxon>Gunneridae</taxon>
        <taxon>Pentapetalae</taxon>
        <taxon>rosids</taxon>
        <taxon>fabids</taxon>
        <taxon>Cucurbitales</taxon>
        <taxon>Cucurbitaceae</taxon>
        <taxon>Momordiceae</taxon>
        <taxon>Momordica</taxon>
    </lineage>
</organism>
<evidence type="ECO:0000256" key="4">
    <source>
        <dbReference type="ARBA" id="ARBA00022989"/>
    </source>
</evidence>
<proteinExistence type="inferred from homology"/>
<evidence type="ECO:0000256" key="3">
    <source>
        <dbReference type="ARBA" id="ARBA00022729"/>
    </source>
</evidence>
<feature type="transmembrane region" description="Helical" evidence="7">
    <location>
        <begin position="182"/>
        <end position="203"/>
    </location>
</feature>
<gene>
    <name evidence="9" type="primary">LOC111010766</name>
</gene>
<evidence type="ECO:0000313" key="9">
    <source>
        <dbReference type="RefSeq" id="XP_022139993.1"/>
    </source>
</evidence>
<dbReference type="RefSeq" id="XP_022139993.1">
    <property type="nucleotide sequence ID" value="XM_022284301.1"/>
</dbReference>
<dbReference type="OrthoDB" id="1667348at2759"/>
<comment type="similarity">
    <text evidence="6">Belongs to the DESIGUAL family.</text>
</comment>
<dbReference type="GeneID" id="111010766"/>
<dbReference type="Proteomes" id="UP000504603">
    <property type="component" value="Unplaced"/>
</dbReference>
<feature type="transmembrane region" description="Helical" evidence="7">
    <location>
        <begin position="142"/>
        <end position="162"/>
    </location>
</feature>